<organism evidence="1 2">
    <name type="scientific">Drosophila busckii</name>
    <name type="common">Fruit fly</name>
    <dbReference type="NCBI Taxonomy" id="30019"/>
    <lineage>
        <taxon>Eukaryota</taxon>
        <taxon>Metazoa</taxon>
        <taxon>Ecdysozoa</taxon>
        <taxon>Arthropoda</taxon>
        <taxon>Hexapoda</taxon>
        <taxon>Insecta</taxon>
        <taxon>Pterygota</taxon>
        <taxon>Neoptera</taxon>
        <taxon>Endopterygota</taxon>
        <taxon>Diptera</taxon>
        <taxon>Brachycera</taxon>
        <taxon>Muscomorpha</taxon>
        <taxon>Ephydroidea</taxon>
        <taxon>Drosophilidae</taxon>
        <taxon>Drosophila</taxon>
    </lineage>
</organism>
<keyword evidence="2" id="KW-1185">Reference proteome</keyword>
<protein>
    <submittedName>
        <fullName evidence="1">Hen1</fullName>
    </submittedName>
</protein>
<name>A0A0M4EVU8_DROBS</name>
<dbReference type="STRING" id="30019.A0A0M4EVU8"/>
<reference evidence="1 2" key="1">
    <citation type="submission" date="2015-08" db="EMBL/GenBank/DDBJ databases">
        <title>Ancestral chromatin configuration constrains chromatin evolution on differentiating sex chromosomes in Drosophila.</title>
        <authorList>
            <person name="Zhou Q."/>
            <person name="Bachtrog D."/>
        </authorList>
    </citation>
    <scope>NUCLEOTIDE SEQUENCE [LARGE SCALE GENOMIC DNA]</scope>
    <source>
        <tissue evidence="1">Whole larvae</tissue>
    </source>
</reference>
<dbReference type="Proteomes" id="UP000494163">
    <property type="component" value="Chromosome 2R"/>
</dbReference>
<dbReference type="EMBL" id="CP012524">
    <property type="protein sequence ID" value="ALC41807.1"/>
    <property type="molecule type" value="Genomic_DNA"/>
</dbReference>
<accession>A0A0M4EVU8</accession>
<evidence type="ECO:0000313" key="1">
    <source>
        <dbReference type="EMBL" id="ALC41807.1"/>
    </source>
</evidence>
<gene>
    <name evidence="1" type="ORF">Dbus_chr2Rg1386</name>
</gene>
<dbReference type="InterPro" id="IPR029063">
    <property type="entry name" value="SAM-dependent_MTases_sf"/>
</dbReference>
<evidence type="ECO:0000313" key="2">
    <source>
        <dbReference type="Proteomes" id="UP000494163"/>
    </source>
</evidence>
<proteinExistence type="predicted"/>
<dbReference type="AlphaFoldDB" id="A0A0M4EVU8"/>
<sequence length="80" mass="9438">MFEYTLPCGGFKTHTIMTENNIKFDPPVFEQRYCTVVQILEDQKWLNEIKKVTEFGCAEMRLFQLIRRIGSIEHIVQANV</sequence>
<dbReference type="OMA" id="KTHTIMT"/>
<dbReference type="Gene3D" id="3.40.50.150">
    <property type="entry name" value="Vaccinia Virus protein VP39"/>
    <property type="match status" value="1"/>
</dbReference>
<dbReference type="OrthoDB" id="2154311at2759"/>